<dbReference type="InterPro" id="IPR032816">
    <property type="entry name" value="VTT_dom"/>
</dbReference>
<feature type="transmembrane region" description="Helical" evidence="7">
    <location>
        <begin position="15"/>
        <end position="36"/>
    </location>
</feature>
<evidence type="ECO:0000313" key="10">
    <source>
        <dbReference type="Proteomes" id="UP000655751"/>
    </source>
</evidence>
<comment type="similarity">
    <text evidence="2 7">Belongs to the DedA family.</text>
</comment>
<dbReference type="EMBL" id="JADMLG010000011">
    <property type="protein sequence ID" value="MBH0779664.1"/>
    <property type="molecule type" value="Genomic_DNA"/>
</dbReference>
<feature type="domain" description="VTT" evidence="8">
    <location>
        <begin position="36"/>
        <end position="159"/>
    </location>
</feature>
<evidence type="ECO:0000256" key="2">
    <source>
        <dbReference type="ARBA" id="ARBA00010792"/>
    </source>
</evidence>
<evidence type="ECO:0000256" key="4">
    <source>
        <dbReference type="ARBA" id="ARBA00022692"/>
    </source>
</evidence>
<keyword evidence="5 7" id="KW-1133">Transmembrane helix</keyword>
<evidence type="ECO:0000256" key="1">
    <source>
        <dbReference type="ARBA" id="ARBA00004651"/>
    </source>
</evidence>
<feature type="transmembrane region" description="Helical" evidence="7">
    <location>
        <begin position="139"/>
        <end position="160"/>
    </location>
</feature>
<dbReference type="Pfam" id="PF09335">
    <property type="entry name" value="VTT_dom"/>
    <property type="match status" value="1"/>
</dbReference>
<keyword evidence="4 7" id="KW-0812">Transmembrane</keyword>
<comment type="caution">
    <text evidence="9">The sequence shown here is derived from an EMBL/GenBank/DDBJ whole genome shotgun (WGS) entry which is preliminary data.</text>
</comment>
<evidence type="ECO:0000313" key="9">
    <source>
        <dbReference type="EMBL" id="MBH0779664.1"/>
    </source>
</evidence>
<proteinExistence type="inferred from homology"/>
<feature type="transmembrane region" description="Helical" evidence="7">
    <location>
        <begin position="166"/>
        <end position="186"/>
    </location>
</feature>
<comment type="subcellular location">
    <subcellularLocation>
        <location evidence="1 7">Cell membrane</location>
        <topology evidence="1 7">Multi-pass membrane protein</topology>
    </subcellularLocation>
</comment>
<dbReference type="RefSeq" id="WP_196151959.1">
    <property type="nucleotide sequence ID" value="NZ_JADMLG010000011.1"/>
</dbReference>
<evidence type="ECO:0000256" key="7">
    <source>
        <dbReference type="RuleBase" id="RU367016"/>
    </source>
</evidence>
<evidence type="ECO:0000259" key="8">
    <source>
        <dbReference type="Pfam" id="PF09335"/>
    </source>
</evidence>
<protein>
    <submittedName>
        <fullName evidence="9">DedA family protein</fullName>
    </submittedName>
</protein>
<evidence type="ECO:0000256" key="6">
    <source>
        <dbReference type="ARBA" id="ARBA00023136"/>
    </source>
</evidence>
<dbReference type="AlphaFoldDB" id="A0A931IDX3"/>
<reference evidence="9" key="1">
    <citation type="submission" date="2020-11" db="EMBL/GenBank/DDBJ databases">
        <title>Nocardia NEAU-351.nov., a novel actinomycete isolated from the cow dung.</title>
        <authorList>
            <person name="Zhang X."/>
        </authorList>
    </citation>
    <scope>NUCLEOTIDE SEQUENCE</scope>
    <source>
        <strain evidence="9">NEAU-351</strain>
    </source>
</reference>
<dbReference type="PANTHER" id="PTHR30353">
    <property type="entry name" value="INNER MEMBRANE PROTEIN DEDA-RELATED"/>
    <property type="match status" value="1"/>
</dbReference>
<dbReference type="Proteomes" id="UP000655751">
    <property type="component" value="Unassembled WGS sequence"/>
</dbReference>
<dbReference type="PANTHER" id="PTHR30353:SF15">
    <property type="entry name" value="INNER MEMBRANE PROTEIN YABI"/>
    <property type="match status" value="1"/>
</dbReference>
<feature type="transmembrane region" description="Helical" evidence="7">
    <location>
        <begin position="56"/>
        <end position="78"/>
    </location>
</feature>
<accession>A0A931IDX3</accession>
<dbReference type="GO" id="GO:0005886">
    <property type="term" value="C:plasma membrane"/>
    <property type="evidence" value="ECO:0007669"/>
    <property type="project" value="UniProtKB-SubCell"/>
</dbReference>
<name>A0A931IDX3_9NOCA</name>
<gene>
    <name evidence="9" type="ORF">IT779_25665</name>
</gene>
<evidence type="ECO:0000256" key="5">
    <source>
        <dbReference type="ARBA" id="ARBA00022989"/>
    </source>
</evidence>
<keyword evidence="6 7" id="KW-0472">Membrane</keyword>
<keyword evidence="10" id="KW-1185">Reference proteome</keyword>
<sequence>MGDITEILDGIHGPLLYLAFALIAAALFWFPIGMLFPGEPLVILAGSLAADGEISLPGVFVLMVAAGTAGMSLAYVTGRRFDGWISRRPRSRLRRVLDRGENILRPRGASAIISVSWIPPLRATLPVLAGATRYPFRRFLAFNVAGATVWIAVFMGGGYVAGPLLLGHPLPIIASIIVVLLVITATKWIRRRRADKVGAPTGAQLSVGAEQVQQ</sequence>
<keyword evidence="3 7" id="KW-1003">Cell membrane</keyword>
<organism evidence="9 10">
    <name type="scientific">Nocardia bovistercoris</name>
    <dbReference type="NCBI Taxonomy" id="2785916"/>
    <lineage>
        <taxon>Bacteria</taxon>
        <taxon>Bacillati</taxon>
        <taxon>Actinomycetota</taxon>
        <taxon>Actinomycetes</taxon>
        <taxon>Mycobacteriales</taxon>
        <taxon>Nocardiaceae</taxon>
        <taxon>Nocardia</taxon>
    </lineage>
</organism>
<evidence type="ECO:0000256" key="3">
    <source>
        <dbReference type="ARBA" id="ARBA00022475"/>
    </source>
</evidence>
<dbReference type="InterPro" id="IPR032818">
    <property type="entry name" value="DedA-like"/>
</dbReference>